<protein>
    <recommendedName>
        <fullName evidence="2">phospholipase D</fullName>
        <ecNumber evidence="2">3.1.4.4</ecNumber>
    </recommendedName>
</protein>
<dbReference type="PROSITE" id="PS50003">
    <property type="entry name" value="PH_DOMAIN"/>
    <property type="match status" value="1"/>
</dbReference>
<dbReference type="SMART" id="SM00233">
    <property type="entry name" value="PH"/>
    <property type="match status" value="1"/>
</dbReference>
<dbReference type="CDD" id="cd09138">
    <property type="entry name" value="PLDc_vPLD1_2_yPLD_like_1"/>
    <property type="match status" value="1"/>
</dbReference>
<evidence type="ECO:0000256" key="3">
    <source>
        <dbReference type="ARBA" id="ARBA00022737"/>
    </source>
</evidence>
<dbReference type="EC" id="3.1.4.4" evidence="2"/>
<dbReference type="Proteomes" id="UP001558652">
    <property type="component" value="Unassembled WGS sequence"/>
</dbReference>
<dbReference type="InterPro" id="IPR001849">
    <property type="entry name" value="PH_domain"/>
</dbReference>
<comment type="catalytic activity">
    <reaction evidence="1">
        <text>a 1,2-diacyl-sn-glycero-3-phosphocholine + H2O = a 1,2-diacyl-sn-glycero-3-phosphate + choline + H(+)</text>
        <dbReference type="Rhea" id="RHEA:14445"/>
        <dbReference type="ChEBI" id="CHEBI:15354"/>
        <dbReference type="ChEBI" id="CHEBI:15377"/>
        <dbReference type="ChEBI" id="CHEBI:15378"/>
        <dbReference type="ChEBI" id="CHEBI:57643"/>
        <dbReference type="ChEBI" id="CHEBI:58608"/>
        <dbReference type="EC" id="3.1.4.4"/>
    </reaction>
</comment>
<dbReference type="FunFam" id="2.30.29.30:FF:000351">
    <property type="entry name" value="Phospholipase"/>
    <property type="match status" value="1"/>
</dbReference>
<name>A0ABD0Z7M5_9HEMI</name>
<dbReference type="InterPro" id="IPR015679">
    <property type="entry name" value="PLipase_D_fam"/>
</dbReference>
<dbReference type="Gene3D" id="3.30.870.10">
    <property type="entry name" value="Endonuclease Chain A"/>
    <property type="match status" value="1"/>
</dbReference>
<evidence type="ECO:0000259" key="8">
    <source>
        <dbReference type="PROSITE" id="PS50035"/>
    </source>
</evidence>
<dbReference type="CDD" id="cd01254">
    <property type="entry name" value="PH_PLD"/>
    <property type="match status" value="1"/>
</dbReference>
<dbReference type="Pfam" id="PF00614">
    <property type="entry name" value="PLDc"/>
    <property type="match status" value="1"/>
</dbReference>
<dbReference type="PANTHER" id="PTHR18896">
    <property type="entry name" value="PHOSPHOLIPASE D"/>
    <property type="match status" value="1"/>
</dbReference>
<gene>
    <name evidence="9" type="ORF">AAG570_010056</name>
</gene>
<dbReference type="PROSITE" id="PS50035">
    <property type="entry name" value="PLD"/>
    <property type="match status" value="1"/>
</dbReference>
<evidence type="ECO:0000256" key="6">
    <source>
        <dbReference type="ARBA" id="ARBA00023098"/>
    </source>
</evidence>
<keyword evidence="10" id="KW-1185">Reference proteome</keyword>
<dbReference type="Gene3D" id="2.30.29.30">
    <property type="entry name" value="Pleckstrin-homology domain (PH domain)/Phosphotyrosine-binding domain (PTB)"/>
    <property type="match status" value="1"/>
</dbReference>
<sequence>MKQLEEYLQNLLSINLYRNHYETANFLEVSELSFVDSLGFKGKEGMVQKRTRSAHPGSTGCNMCGVFDSGLCVRCNYMCSALCGSWRTRWLIVKESFMAYVRPKDGRVKAVMLFDSGFQVSSGITSTGYRNGLHIVNHSRQIMLKCPSRRDTQEWLHFIKETVHKEGREFTQRNRYDSFTPQRSLVRAAWFVDGCGYMSAVADALESAKEEIYIADWWLSPEIHLKRPILEGDKWRLDKILQRKAAEGVKIFLLLYKEVELALGINSFYSKQTIVGDHGDNIKVLRHPDHAKAGVFLWAHHEKLVIVDQEVAFLGGIDLCYGRWDDFKHRLFFINFSHISHRH</sequence>
<keyword evidence="5" id="KW-0442">Lipid degradation</keyword>
<keyword evidence="4" id="KW-0378">Hydrolase</keyword>
<evidence type="ECO:0000259" key="7">
    <source>
        <dbReference type="PROSITE" id="PS50003"/>
    </source>
</evidence>
<feature type="domain" description="PLD phosphodiesterase" evidence="8">
    <location>
        <begin position="296"/>
        <end position="323"/>
    </location>
</feature>
<dbReference type="InterPro" id="IPR001736">
    <property type="entry name" value="PLipase_D/transphosphatidylase"/>
</dbReference>
<accession>A0ABD0Z7M5</accession>
<evidence type="ECO:0000256" key="4">
    <source>
        <dbReference type="ARBA" id="ARBA00022801"/>
    </source>
</evidence>
<evidence type="ECO:0000256" key="2">
    <source>
        <dbReference type="ARBA" id="ARBA00012027"/>
    </source>
</evidence>
<dbReference type="SUPFAM" id="SSF56024">
    <property type="entry name" value="Phospholipase D/nuclease"/>
    <property type="match status" value="1"/>
</dbReference>
<feature type="domain" description="PH" evidence="7">
    <location>
        <begin position="65"/>
        <end position="164"/>
    </location>
</feature>
<dbReference type="SMART" id="SM00155">
    <property type="entry name" value="PLDc"/>
    <property type="match status" value="1"/>
</dbReference>
<dbReference type="PANTHER" id="PTHR18896:SF76">
    <property type="entry name" value="PHOSPHOLIPASE"/>
    <property type="match status" value="1"/>
</dbReference>
<evidence type="ECO:0000256" key="5">
    <source>
        <dbReference type="ARBA" id="ARBA00022963"/>
    </source>
</evidence>
<proteinExistence type="predicted"/>
<evidence type="ECO:0000256" key="1">
    <source>
        <dbReference type="ARBA" id="ARBA00000798"/>
    </source>
</evidence>
<keyword evidence="3" id="KW-0677">Repeat</keyword>
<dbReference type="SUPFAM" id="SSF50729">
    <property type="entry name" value="PH domain-like"/>
    <property type="match status" value="1"/>
</dbReference>
<evidence type="ECO:0000313" key="10">
    <source>
        <dbReference type="Proteomes" id="UP001558652"/>
    </source>
</evidence>
<organism evidence="9 10">
    <name type="scientific">Ranatra chinensis</name>
    <dbReference type="NCBI Taxonomy" id="642074"/>
    <lineage>
        <taxon>Eukaryota</taxon>
        <taxon>Metazoa</taxon>
        <taxon>Ecdysozoa</taxon>
        <taxon>Arthropoda</taxon>
        <taxon>Hexapoda</taxon>
        <taxon>Insecta</taxon>
        <taxon>Pterygota</taxon>
        <taxon>Neoptera</taxon>
        <taxon>Paraneoptera</taxon>
        <taxon>Hemiptera</taxon>
        <taxon>Heteroptera</taxon>
        <taxon>Panheteroptera</taxon>
        <taxon>Nepomorpha</taxon>
        <taxon>Nepidae</taxon>
        <taxon>Ranatrinae</taxon>
        <taxon>Ranatra</taxon>
    </lineage>
</organism>
<dbReference type="GO" id="GO:0016042">
    <property type="term" value="P:lipid catabolic process"/>
    <property type="evidence" value="ECO:0007669"/>
    <property type="project" value="UniProtKB-KW"/>
</dbReference>
<comment type="caution">
    <text evidence="9">The sequence shown here is derived from an EMBL/GenBank/DDBJ whole genome shotgun (WGS) entry which is preliminary data.</text>
</comment>
<keyword evidence="6" id="KW-0443">Lipid metabolism</keyword>
<evidence type="ECO:0000313" key="9">
    <source>
        <dbReference type="EMBL" id="KAL1132098.1"/>
    </source>
</evidence>
<dbReference type="AlphaFoldDB" id="A0ABD0Z7M5"/>
<dbReference type="EMBL" id="JBFDAA010000005">
    <property type="protein sequence ID" value="KAL1132098.1"/>
    <property type="molecule type" value="Genomic_DNA"/>
</dbReference>
<dbReference type="GO" id="GO:0004630">
    <property type="term" value="F:phospholipase D activity"/>
    <property type="evidence" value="ECO:0007669"/>
    <property type="project" value="UniProtKB-EC"/>
</dbReference>
<reference evidence="9 10" key="1">
    <citation type="submission" date="2024-07" db="EMBL/GenBank/DDBJ databases">
        <title>Chromosome-level genome assembly of the water stick insect Ranatra chinensis (Heteroptera: Nepidae).</title>
        <authorList>
            <person name="Liu X."/>
        </authorList>
    </citation>
    <scope>NUCLEOTIDE SEQUENCE [LARGE SCALE GENOMIC DNA]</scope>
    <source>
        <strain evidence="9">Cailab_2021Rc</strain>
        <tissue evidence="9">Muscle</tissue>
    </source>
</reference>
<dbReference type="InterPro" id="IPR011993">
    <property type="entry name" value="PH-like_dom_sf"/>
</dbReference>